<accession>A0ACA9R9E3</accession>
<feature type="non-terminal residue" evidence="1">
    <location>
        <position position="1"/>
    </location>
</feature>
<sequence>DIDNAGFPNTAYRDFIDIAGDAILKFIKKHGQISKKMLPRLTKDGLHFLDTLKKNHTEFFSTSVMKINNQTYSFEYRPIISAVKEILKNKEIATNCVFDYQEIYISIE</sequence>
<reference evidence="1" key="1">
    <citation type="submission" date="2021-06" db="EMBL/GenBank/DDBJ databases">
        <authorList>
            <person name="Kallberg Y."/>
            <person name="Tangrot J."/>
            <person name="Rosling A."/>
        </authorList>
    </citation>
    <scope>NUCLEOTIDE SEQUENCE</scope>
    <source>
        <strain evidence="1">28 12/20/2015</strain>
    </source>
</reference>
<keyword evidence="2" id="KW-1185">Reference proteome</keyword>
<comment type="caution">
    <text evidence="1">The sequence shown here is derived from an EMBL/GenBank/DDBJ whole genome shotgun (WGS) entry which is preliminary data.</text>
</comment>
<feature type="non-terminal residue" evidence="1">
    <location>
        <position position="108"/>
    </location>
</feature>
<dbReference type="Proteomes" id="UP000789366">
    <property type="component" value="Unassembled WGS sequence"/>
</dbReference>
<organism evidence="1 2">
    <name type="scientific">Cetraspora pellucida</name>
    <dbReference type="NCBI Taxonomy" id="1433469"/>
    <lineage>
        <taxon>Eukaryota</taxon>
        <taxon>Fungi</taxon>
        <taxon>Fungi incertae sedis</taxon>
        <taxon>Mucoromycota</taxon>
        <taxon>Glomeromycotina</taxon>
        <taxon>Glomeromycetes</taxon>
        <taxon>Diversisporales</taxon>
        <taxon>Gigasporaceae</taxon>
        <taxon>Cetraspora</taxon>
    </lineage>
</organism>
<evidence type="ECO:0000313" key="1">
    <source>
        <dbReference type="EMBL" id="CAG8781524.1"/>
    </source>
</evidence>
<proteinExistence type="predicted"/>
<dbReference type="EMBL" id="CAJVPW010061022">
    <property type="protein sequence ID" value="CAG8781524.1"/>
    <property type="molecule type" value="Genomic_DNA"/>
</dbReference>
<protein>
    <submittedName>
        <fullName evidence="1">17310_t:CDS:1</fullName>
    </submittedName>
</protein>
<evidence type="ECO:0000313" key="2">
    <source>
        <dbReference type="Proteomes" id="UP000789366"/>
    </source>
</evidence>
<gene>
    <name evidence="1" type="ORF">SPELUC_LOCUS16450</name>
</gene>
<name>A0ACA9R9E3_9GLOM</name>